<reference evidence="1" key="1">
    <citation type="journal article" date="2019" name="MBio">
        <title>Virus Genomes from Deep Sea Sediments Expand the Ocean Megavirome and Support Independent Origins of Viral Gigantism.</title>
        <authorList>
            <person name="Backstrom D."/>
            <person name="Yutin N."/>
            <person name="Jorgensen S.L."/>
            <person name="Dharamshi J."/>
            <person name="Homa F."/>
            <person name="Zaremba-Niedwiedzka K."/>
            <person name="Spang A."/>
            <person name="Wolf Y.I."/>
            <person name="Koonin E.V."/>
            <person name="Ettema T.J."/>
        </authorList>
    </citation>
    <scope>NUCLEOTIDE SEQUENCE</scope>
</reference>
<accession>A0A481Z031</accession>
<evidence type="ECO:0000313" key="1">
    <source>
        <dbReference type="EMBL" id="QBK88066.1"/>
    </source>
</evidence>
<gene>
    <name evidence="1" type="ORF">LCMAC202_04280</name>
</gene>
<protein>
    <submittedName>
        <fullName evidence="1">Uncharacterized protein</fullName>
    </submittedName>
</protein>
<name>A0A481Z031_9VIRU</name>
<sequence length="119" mass="13468">MSIALVANPNYYNQAACGKVSIEKLAETIFPNFLERNVFLNNIELFQKACDVTWYWYGEGVNGKTTLMHALTHKYGYTRLPGDGEAEVYTYNGNTIKISNQKPNNAASEFVTYFSQTFS</sequence>
<dbReference type="EMBL" id="MK500374">
    <property type="protein sequence ID" value="QBK88066.1"/>
    <property type="molecule type" value="Genomic_DNA"/>
</dbReference>
<proteinExistence type="predicted"/>
<organism evidence="1">
    <name type="scientific">Marseillevirus LCMAC202</name>
    <dbReference type="NCBI Taxonomy" id="2506606"/>
    <lineage>
        <taxon>Viruses</taxon>
        <taxon>Varidnaviria</taxon>
        <taxon>Bamfordvirae</taxon>
        <taxon>Nucleocytoviricota</taxon>
        <taxon>Megaviricetes</taxon>
        <taxon>Pimascovirales</taxon>
        <taxon>Pimascovirales incertae sedis</taxon>
        <taxon>Marseilleviridae</taxon>
    </lineage>
</organism>